<reference evidence="7" key="1">
    <citation type="submission" date="2013-07" db="EMBL/GenBank/DDBJ databases">
        <authorList>
            <person name="Geib S."/>
        </authorList>
    </citation>
    <scope>NUCLEOTIDE SEQUENCE</scope>
</reference>
<dbReference type="InterPro" id="IPR031782">
    <property type="entry name" value="LIP1_N"/>
</dbReference>
<feature type="region of interest" description="Disordered" evidence="5">
    <location>
        <begin position="879"/>
        <end position="929"/>
    </location>
</feature>
<keyword evidence="2" id="KW-0963">Cytoplasm</keyword>
<feature type="domain" description="C2H2-type" evidence="6">
    <location>
        <begin position="756"/>
        <end position="777"/>
    </location>
</feature>
<dbReference type="Pfam" id="PF15904">
    <property type="entry name" value="LIP1"/>
    <property type="match status" value="1"/>
</dbReference>
<evidence type="ECO:0000256" key="1">
    <source>
        <dbReference type="ARBA" id="ARBA00004496"/>
    </source>
</evidence>
<dbReference type="Pfam" id="PF13855">
    <property type="entry name" value="LRR_8"/>
    <property type="match status" value="1"/>
</dbReference>
<dbReference type="SUPFAM" id="SSF52075">
    <property type="entry name" value="Outer arm dynein light chain 1"/>
    <property type="match status" value="1"/>
</dbReference>
<evidence type="ECO:0000256" key="3">
    <source>
        <dbReference type="ARBA" id="ARBA00022614"/>
    </source>
</evidence>
<dbReference type="InterPro" id="IPR001611">
    <property type="entry name" value="Leu-rich_rpt"/>
</dbReference>
<evidence type="ECO:0000256" key="5">
    <source>
        <dbReference type="SAM" id="MobiDB-lite"/>
    </source>
</evidence>
<organism evidence="7">
    <name type="scientific">Ceratitis capitata</name>
    <name type="common">Mediterranean fruit fly</name>
    <name type="synonym">Tephritis capitata</name>
    <dbReference type="NCBI Taxonomy" id="7213"/>
    <lineage>
        <taxon>Eukaryota</taxon>
        <taxon>Metazoa</taxon>
        <taxon>Ecdysozoa</taxon>
        <taxon>Arthropoda</taxon>
        <taxon>Hexapoda</taxon>
        <taxon>Insecta</taxon>
        <taxon>Pterygota</taxon>
        <taxon>Neoptera</taxon>
        <taxon>Endopterygota</taxon>
        <taxon>Diptera</taxon>
        <taxon>Brachycera</taxon>
        <taxon>Muscomorpha</taxon>
        <taxon>Tephritoidea</taxon>
        <taxon>Tephritidae</taxon>
        <taxon>Ceratitis</taxon>
        <taxon>Ceratitis</taxon>
    </lineage>
</organism>
<feature type="region of interest" description="Disordered" evidence="5">
    <location>
        <begin position="345"/>
        <end position="374"/>
    </location>
</feature>
<dbReference type="EMBL" id="GAMC01019754">
    <property type="protein sequence ID" value="JAB86801.1"/>
    <property type="molecule type" value="mRNA"/>
</dbReference>
<keyword evidence="7" id="KW-0418">Kinase</keyword>
<feature type="compositionally biased region" description="Polar residues" evidence="5">
    <location>
        <begin position="602"/>
        <end position="616"/>
    </location>
</feature>
<dbReference type="PANTHER" id="PTHR15454">
    <property type="entry name" value="NISCHARIN RELATED"/>
    <property type="match status" value="1"/>
</dbReference>
<keyword evidence="4" id="KW-0677">Repeat</keyword>
<dbReference type="PANTHER" id="PTHR15454:SF69">
    <property type="entry name" value="SERINE_THREONINE-PROTEIN KINASE 11-INTERACTING PROTEIN"/>
    <property type="match status" value="1"/>
</dbReference>
<protein>
    <submittedName>
        <fullName evidence="7">Serine/threonine-protein kinase 11-interacting protein</fullName>
    </submittedName>
</protein>
<dbReference type="Gene3D" id="3.80.10.10">
    <property type="entry name" value="Ribonuclease Inhibitor"/>
    <property type="match status" value="1"/>
</dbReference>
<dbReference type="GO" id="GO:0016301">
    <property type="term" value="F:kinase activity"/>
    <property type="evidence" value="ECO:0007669"/>
    <property type="project" value="UniProtKB-KW"/>
</dbReference>
<dbReference type="PROSITE" id="PS00028">
    <property type="entry name" value="ZINC_FINGER_C2H2_1"/>
    <property type="match status" value="1"/>
</dbReference>
<evidence type="ECO:0000259" key="6">
    <source>
        <dbReference type="PROSITE" id="PS00028"/>
    </source>
</evidence>
<feature type="region of interest" description="Disordered" evidence="5">
    <location>
        <begin position="1131"/>
        <end position="1150"/>
    </location>
</feature>
<keyword evidence="3" id="KW-0433">Leucine-rich repeat</keyword>
<keyword evidence="7" id="KW-0808">Transferase</keyword>
<reference evidence="7" key="2">
    <citation type="journal article" date="2014" name="BMC Genomics">
        <title>A genomic perspective to assessing quality of mass-reared SIT flies used in Mediterranean fruit fly (Ceratitis capitata) eradication in California.</title>
        <authorList>
            <person name="Calla B."/>
            <person name="Hall B."/>
            <person name="Hou S."/>
            <person name="Geib S.M."/>
        </authorList>
    </citation>
    <scope>NUCLEOTIDE SEQUENCE</scope>
</reference>
<feature type="compositionally biased region" description="Low complexity" evidence="5">
    <location>
        <begin position="347"/>
        <end position="370"/>
    </location>
</feature>
<dbReference type="InterPro" id="IPR013087">
    <property type="entry name" value="Znf_C2H2_type"/>
</dbReference>
<dbReference type="PROSITE" id="PS51450">
    <property type="entry name" value="LRR"/>
    <property type="match status" value="3"/>
</dbReference>
<feature type="compositionally biased region" description="Polar residues" evidence="5">
    <location>
        <begin position="891"/>
        <end position="920"/>
    </location>
</feature>
<proteinExistence type="evidence at transcript level"/>
<evidence type="ECO:0000256" key="4">
    <source>
        <dbReference type="ARBA" id="ARBA00022737"/>
    </source>
</evidence>
<feature type="region of interest" description="Disordered" evidence="5">
    <location>
        <begin position="1088"/>
        <end position="1114"/>
    </location>
</feature>
<comment type="subcellular location">
    <subcellularLocation>
        <location evidence="1">Cytoplasm</location>
    </subcellularLocation>
</comment>
<name>W8B0N2_CERCA</name>
<feature type="region of interest" description="Disordered" evidence="5">
    <location>
        <begin position="602"/>
        <end position="653"/>
    </location>
</feature>
<sequence>MDPQKITELARLLRRNGDKILSSEFSLTLSGSLLRALNDSFTLITDGAVEIGTSTQTFQVAKPVNSRSPVFIDLQLIYDFVQKAPLLCIVQYPTDEYFDGTIDISKFRALRRLELQKTNVRQVVGIQRLRAQLQQLICVKSLTGVEDVITRCGGDNSNGFVWNELKIADFSYNNLQRIDNALEFAQFLQHLNLRHNKLRSVEAIKWLPHLKTLDLSYNCLQCVPQFHMEAYKRLQTLNMSNNFVEDLMGIAKLDALTDLDLSDNCLLDHTCLLPLSALITLNYLNLYGNPLCCHPKHRLATAQFLHKNTATVKFLLDLEPLSKSEKSVTGSQQLRHVGALNRYAQRSSSTSINSSRVPSSTQTPSSSVGSLRSFKFNDNTSQPIDAVKAVEGTTGIRKSASKVRTVDIMEDEDTTTHTPDERDEAVLAEKLKPIKVTPEREHISEQDTQHLEAKKQIETLREKYGANWLQSGNAEMLQSVLGTESANDMPVGTPTTANSSRKMLDDFLGELSESALAAANSTQLQNTSNETFNYKLNSSTPVSDSYLGGEVSKLEVLPSPIQSSAARDNRDATLYQSMNSTNGNQTLYKSADSELALMRTAADSSNSAIEEANTSDADVDKLEENDDDEPAHLKNVYSNAGDEESEASEAEDDEETYIVYTMPRNEAVFLTISENYLRIRDTLTQKTITKWSLQILESCDRIKSNTIRINFDTIRADKRERIYTVEDGLCQELERKLRDILSQRDLTEMNQTVYRCVNCTCQFAVETKYKSHHQDIHCPDCKSSFVAEIHDIPKPKMDLVAEKLSPAAIVEETTPLSTNTPPTSRAVTKLQYSGASLANITTAANNENDTNSIVKGSARPFTNNLPKYRIPLQGLKSSANSLNESSSCSKITNSQNSYDSNQSVVGSSNTARQQEFNGESSDVDIISNPSQSSIEVLDQHTSRKTSEERHFGQHMPPIDPIYDLSYTQSFIEREFGSAARAAALETQAFVEESKKSTAKEAAVKTNTPVTAANSAATITVAPANVQLIESSSSGSVTDSVCTAYEQKQQQEEELLPPTHSYDELLSRSAEQAILRNLLAAESLASHTPAATEVKAKSANGTANGKPLPKKEDGGVVSSMFGALVQTTNNLMSSSRKSHTQTNQNQAVGDNNCQPYKYNYTDFNDVDHRLKLYFFQTKFDENEQFKWLARGRIFNEQTKTLSAGIVVMSTCKCYLMEAFAPENEDVSKWLRLVVSVTADRLESIQLLPWKIGLVFTLRDWGNFLLLLQDILRTDSLLLYFANNALPSQCELQYQPSAVLVQRLNTVVGDEQLKMCALLNACVVTCGQAKRSLNNCTLLATDTRLCISTSKCDWLSTTVVDSEIEICLTQLMSNLVEVEHVDANTFVINYLDETQDLSEIWQCTFETPENASSCLNAISHSWEQLFGVSLLSTT</sequence>
<dbReference type="GO" id="GO:0005737">
    <property type="term" value="C:cytoplasm"/>
    <property type="evidence" value="ECO:0007669"/>
    <property type="project" value="UniProtKB-SubCell"/>
</dbReference>
<gene>
    <name evidence="7" type="primary">S11IP</name>
</gene>
<evidence type="ECO:0000256" key="2">
    <source>
        <dbReference type="ARBA" id="ARBA00022490"/>
    </source>
</evidence>
<accession>W8B0N2</accession>
<feature type="compositionally biased region" description="Acidic residues" evidence="5">
    <location>
        <begin position="641"/>
        <end position="653"/>
    </location>
</feature>
<feature type="compositionally biased region" description="Low complexity" evidence="5">
    <location>
        <begin position="879"/>
        <end position="890"/>
    </location>
</feature>
<dbReference type="OrthoDB" id="7451790at2759"/>
<dbReference type="InterPro" id="IPR032675">
    <property type="entry name" value="LRR_dom_sf"/>
</dbReference>
<evidence type="ECO:0000313" key="7">
    <source>
        <dbReference type="EMBL" id="JAB86801.1"/>
    </source>
</evidence>